<proteinExistence type="predicted"/>
<feature type="compositionally biased region" description="Low complexity" evidence="1">
    <location>
        <begin position="15"/>
        <end position="35"/>
    </location>
</feature>
<feature type="compositionally biased region" description="Basic and acidic residues" evidence="1">
    <location>
        <begin position="1"/>
        <end position="13"/>
    </location>
</feature>
<dbReference type="AlphaFoldDB" id="A0A6A5S838"/>
<organism evidence="2 3">
    <name type="scientific">Clathrospora elynae</name>
    <dbReference type="NCBI Taxonomy" id="706981"/>
    <lineage>
        <taxon>Eukaryota</taxon>
        <taxon>Fungi</taxon>
        <taxon>Dikarya</taxon>
        <taxon>Ascomycota</taxon>
        <taxon>Pezizomycotina</taxon>
        <taxon>Dothideomycetes</taxon>
        <taxon>Pleosporomycetidae</taxon>
        <taxon>Pleosporales</taxon>
        <taxon>Diademaceae</taxon>
        <taxon>Clathrospora</taxon>
    </lineage>
</organism>
<feature type="compositionally biased region" description="Basic and acidic residues" evidence="1">
    <location>
        <begin position="62"/>
        <end position="72"/>
    </location>
</feature>
<reference evidence="2" key="1">
    <citation type="journal article" date="2020" name="Stud. Mycol.">
        <title>101 Dothideomycetes genomes: a test case for predicting lifestyles and emergence of pathogens.</title>
        <authorList>
            <person name="Haridas S."/>
            <person name="Albert R."/>
            <person name="Binder M."/>
            <person name="Bloem J."/>
            <person name="Labutti K."/>
            <person name="Salamov A."/>
            <person name="Andreopoulos B."/>
            <person name="Baker S."/>
            <person name="Barry K."/>
            <person name="Bills G."/>
            <person name="Bluhm B."/>
            <person name="Cannon C."/>
            <person name="Castanera R."/>
            <person name="Culley D."/>
            <person name="Daum C."/>
            <person name="Ezra D."/>
            <person name="Gonzalez J."/>
            <person name="Henrissat B."/>
            <person name="Kuo A."/>
            <person name="Liang C."/>
            <person name="Lipzen A."/>
            <person name="Lutzoni F."/>
            <person name="Magnuson J."/>
            <person name="Mondo S."/>
            <person name="Nolan M."/>
            <person name="Ohm R."/>
            <person name="Pangilinan J."/>
            <person name="Park H.-J."/>
            <person name="Ramirez L."/>
            <person name="Alfaro M."/>
            <person name="Sun H."/>
            <person name="Tritt A."/>
            <person name="Yoshinaga Y."/>
            <person name="Zwiers L.-H."/>
            <person name="Turgeon B."/>
            <person name="Goodwin S."/>
            <person name="Spatafora J."/>
            <person name="Crous P."/>
            <person name="Grigoriev I."/>
        </authorList>
    </citation>
    <scope>NUCLEOTIDE SEQUENCE</scope>
    <source>
        <strain evidence="2">CBS 161.51</strain>
    </source>
</reference>
<feature type="compositionally biased region" description="Polar residues" evidence="1">
    <location>
        <begin position="82"/>
        <end position="92"/>
    </location>
</feature>
<dbReference type="EMBL" id="ML976245">
    <property type="protein sequence ID" value="KAF1935674.1"/>
    <property type="molecule type" value="Genomic_DNA"/>
</dbReference>
<keyword evidence="3" id="KW-1185">Reference proteome</keyword>
<dbReference type="Proteomes" id="UP000800038">
    <property type="component" value="Unassembled WGS sequence"/>
</dbReference>
<protein>
    <submittedName>
        <fullName evidence="2">Uncharacterized protein</fullName>
    </submittedName>
</protein>
<accession>A0A6A5S838</accession>
<evidence type="ECO:0000256" key="1">
    <source>
        <dbReference type="SAM" id="MobiDB-lite"/>
    </source>
</evidence>
<gene>
    <name evidence="2" type="ORF">EJ02DRAFT_117480</name>
</gene>
<feature type="region of interest" description="Disordered" evidence="1">
    <location>
        <begin position="1"/>
        <end position="122"/>
    </location>
</feature>
<evidence type="ECO:0000313" key="2">
    <source>
        <dbReference type="EMBL" id="KAF1935674.1"/>
    </source>
</evidence>
<evidence type="ECO:0000313" key="3">
    <source>
        <dbReference type="Proteomes" id="UP000800038"/>
    </source>
</evidence>
<feature type="compositionally biased region" description="Gly residues" evidence="1">
    <location>
        <begin position="113"/>
        <end position="122"/>
    </location>
</feature>
<sequence>MRDEISLSQEERTFSCQSSVALSQSRSRSSSSTLSNLPLRPTPPQQGGPSTPHQTRHGRLTSIDERLHRTPEVEGDEEDNSDQVAGSTTSPSFGRGPASPGALPGLRRSNRHGAGGGSRGGN</sequence>
<name>A0A6A5S838_9PLEO</name>